<dbReference type="SUPFAM" id="SSF46785">
    <property type="entry name" value="Winged helix' DNA-binding domain"/>
    <property type="match status" value="1"/>
</dbReference>
<organism evidence="3 4">
    <name type="scientific">Paenibacillus faecis</name>
    <dbReference type="NCBI Taxonomy" id="862114"/>
    <lineage>
        <taxon>Bacteria</taxon>
        <taxon>Bacillati</taxon>
        <taxon>Bacillota</taxon>
        <taxon>Bacilli</taxon>
        <taxon>Bacillales</taxon>
        <taxon>Paenibacillaceae</taxon>
        <taxon>Paenibacillus</taxon>
    </lineage>
</organism>
<dbReference type="Proteomes" id="UP000325218">
    <property type="component" value="Unassembled WGS sequence"/>
</dbReference>
<keyword evidence="4" id="KW-1185">Reference proteome</keyword>
<reference evidence="3 4" key="1">
    <citation type="submission" date="2019-08" db="EMBL/GenBank/DDBJ databases">
        <title>Genome sequencing of Paenibacillus faecis DSM 23593(T).</title>
        <authorList>
            <person name="Kook J.-K."/>
            <person name="Park S.-N."/>
            <person name="Lim Y.K."/>
        </authorList>
    </citation>
    <scope>NUCLEOTIDE SEQUENCE [LARGE SCALE GENOMIC DNA]</scope>
    <source>
        <strain evidence="3 4">DSM 23593</strain>
    </source>
</reference>
<dbReference type="EMBL" id="VSDO01000001">
    <property type="protein sequence ID" value="TYA14887.1"/>
    <property type="molecule type" value="Genomic_DNA"/>
</dbReference>
<feature type="domain" description="WYL" evidence="2">
    <location>
        <begin position="140"/>
        <end position="205"/>
    </location>
</feature>
<dbReference type="PROSITE" id="PS52050">
    <property type="entry name" value="WYL"/>
    <property type="match status" value="1"/>
</dbReference>
<dbReference type="OrthoDB" id="9767131at2"/>
<evidence type="ECO:0000313" key="4">
    <source>
        <dbReference type="Proteomes" id="UP000325218"/>
    </source>
</evidence>
<name>A0A5D0D163_9BACL</name>
<dbReference type="InterPro" id="IPR036390">
    <property type="entry name" value="WH_DNA-bd_sf"/>
</dbReference>
<dbReference type="InterPro" id="IPR051534">
    <property type="entry name" value="CBASS_pafABC_assoc_protein"/>
</dbReference>
<sequence length="330" mass="37563">MSKADQMLSILWLLRSGRKMTAQEISDRLEIHVRTVYRCIDSLCASGAPIIAEPGPGGGYKLLGRFMDSPLMFDRDEQKALIHAATFAREAGYPYTQALERAVGKLKLYTNEEQLSEMKRSDQGLSVIQTPLDERERNLVAQLERASAEGRTLEMTYAKGSGASTFRAFDPYEIVHWKGCWYTVGYCRLRGSIRSFRVDRITDLTTTEQYFQRPEHFSAKSHLFAGLLPGSLESESLVILRVSGKEQVLNELCRHWLFGHALVERDQEEAVFRLGKESLVSYVPHLLLPYGRALRILEPDWFIERLIEVSLNIAEHYRAASGLPKTLHQP</sequence>
<protein>
    <submittedName>
        <fullName evidence="3">YafY family transcriptional regulator</fullName>
    </submittedName>
</protein>
<evidence type="ECO:0000259" key="2">
    <source>
        <dbReference type="Pfam" id="PF13280"/>
    </source>
</evidence>
<dbReference type="RefSeq" id="WP_148450480.1">
    <property type="nucleotide sequence ID" value="NZ_BORZ01000002.1"/>
</dbReference>
<proteinExistence type="predicted"/>
<evidence type="ECO:0000313" key="3">
    <source>
        <dbReference type="EMBL" id="TYA14887.1"/>
    </source>
</evidence>
<dbReference type="Pfam" id="PF13280">
    <property type="entry name" value="WYL"/>
    <property type="match status" value="1"/>
</dbReference>
<dbReference type="InterPro" id="IPR026881">
    <property type="entry name" value="WYL_dom"/>
</dbReference>
<dbReference type="InterPro" id="IPR013196">
    <property type="entry name" value="HTH_11"/>
</dbReference>
<feature type="domain" description="Helix-turn-helix type 11" evidence="1">
    <location>
        <begin position="8"/>
        <end position="61"/>
    </location>
</feature>
<evidence type="ECO:0000259" key="1">
    <source>
        <dbReference type="Pfam" id="PF08279"/>
    </source>
</evidence>
<dbReference type="PANTHER" id="PTHR34580:SF3">
    <property type="entry name" value="PROTEIN PAFB"/>
    <property type="match status" value="1"/>
</dbReference>
<dbReference type="Pfam" id="PF08279">
    <property type="entry name" value="HTH_11"/>
    <property type="match status" value="1"/>
</dbReference>
<dbReference type="AlphaFoldDB" id="A0A5D0D163"/>
<accession>A0A5D0D163</accession>
<gene>
    <name evidence="3" type="ORF">FRY98_04270</name>
</gene>
<dbReference type="Gene3D" id="1.10.10.10">
    <property type="entry name" value="Winged helix-like DNA-binding domain superfamily/Winged helix DNA-binding domain"/>
    <property type="match status" value="1"/>
</dbReference>
<dbReference type="PANTHER" id="PTHR34580">
    <property type="match status" value="1"/>
</dbReference>
<dbReference type="InterPro" id="IPR036388">
    <property type="entry name" value="WH-like_DNA-bd_sf"/>
</dbReference>
<comment type="caution">
    <text evidence="3">The sequence shown here is derived from an EMBL/GenBank/DDBJ whole genome shotgun (WGS) entry which is preliminary data.</text>
</comment>